<evidence type="ECO:0000313" key="1">
    <source>
        <dbReference type="EMBL" id="KAI5651227.1"/>
    </source>
</evidence>
<dbReference type="EMBL" id="CM044708">
    <property type="protein sequence ID" value="KAI5651227.1"/>
    <property type="molecule type" value="Genomic_DNA"/>
</dbReference>
<protein>
    <submittedName>
        <fullName evidence="1">Uncharacterized protein</fullName>
    </submittedName>
</protein>
<keyword evidence="2" id="KW-1185">Reference proteome</keyword>
<dbReference type="Proteomes" id="UP001060085">
    <property type="component" value="Linkage Group LG08"/>
</dbReference>
<name>A0ACB9ZYB7_CATRO</name>
<organism evidence="1 2">
    <name type="scientific">Catharanthus roseus</name>
    <name type="common">Madagascar periwinkle</name>
    <name type="synonym">Vinca rosea</name>
    <dbReference type="NCBI Taxonomy" id="4058"/>
    <lineage>
        <taxon>Eukaryota</taxon>
        <taxon>Viridiplantae</taxon>
        <taxon>Streptophyta</taxon>
        <taxon>Embryophyta</taxon>
        <taxon>Tracheophyta</taxon>
        <taxon>Spermatophyta</taxon>
        <taxon>Magnoliopsida</taxon>
        <taxon>eudicotyledons</taxon>
        <taxon>Gunneridae</taxon>
        <taxon>Pentapetalae</taxon>
        <taxon>asterids</taxon>
        <taxon>lamiids</taxon>
        <taxon>Gentianales</taxon>
        <taxon>Apocynaceae</taxon>
        <taxon>Rauvolfioideae</taxon>
        <taxon>Vinceae</taxon>
        <taxon>Catharanthinae</taxon>
        <taxon>Catharanthus</taxon>
    </lineage>
</organism>
<sequence>MGKATRWLRGLLGMKKEKENVENFSNCSEKKEKKRWSFAKIGKDSSSMEVGGQIPVTDTTWLRSFMAESEKEQNKHAIAVAAATAAAADAAVAAAQAAVAVVRLTSHGRGTLFNGGREKWAAIKIQTFFRGYLARKAHRALKGLVKLQALVRGYLVRKRAAATLHSMQALIRAQTAVRSQRARRSSLSGDYRYPPELRARRSTERFDECRSEFHSKRVSASYDAAQNLFDESPKIVEIDTYKPKSRSRRMNNNNNNPPPCMSDSGDDQHYQAISSPLPCPVPARLSIPDCRHFQDFDWSFLGDECRFATAHSTPRFGNSGRTKIPLTPAKSVCGDSFFRPYSNYPNYMANTQSFSAKLRSHSAPKQRPETGQPAKKRVSLNEIMASRSSFSGVRMQRSCSQVQEDLEF</sequence>
<evidence type="ECO:0000313" key="2">
    <source>
        <dbReference type="Proteomes" id="UP001060085"/>
    </source>
</evidence>
<proteinExistence type="predicted"/>
<comment type="caution">
    <text evidence="1">The sequence shown here is derived from an EMBL/GenBank/DDBJ whole genome shotgun (WGS) entry which is preliminary data.</text>
</comment>
<accession>A0ACB9ZYB7</accession>
<gene>
    <name evidence="1" type="ORF">M9H77_37232</name>
</gene>
<reference evidence="2" key="1">
    <citation type="journal article" date="2023" name="Nat. Plants">
        <title>Single-cell RNA sequencing provides a high-resolution roadmap for understanding the multicellular compartmentation of specialized metabolism.</title>
        <authorList>
            <person name="Sun S."/>
            <person name="Shen X."/>
            <person name="Li Y."/>
            <person name="Li Y."/>
            <person name="Wang S."/>
            <person name="Li R."/>
            <person name="Zhang H."/>
            <person name="Shen G."/>
            <person name="Guo B."/>
            <person name="Wei J."/>
            <person name="Xu J."/>
            <person name="St-Pierre B."/>
            <person name="Chen S."/>
            <person name="Sun C."/>
        </authorList>
    </citation>
    <scope>NUCLEOTIDE SEQUENCE [LARGE SCALE GENOMIC DNA]</scope>
</reference>